<evidence type="ECO:0000313" key="10">
    <source>
        <dbReference type="EMBL" id="ABJ07253.1"/>
    </source>
</evidence>
<dbReference type="Pfam" id="PF12704">
    <property type="entry name" value="MacB_PCD"/>
    <property type="match status" value="1"/>
</dbReference>
<name>Q07LD1_RHOP5</name>
<organism evidence="10">
    <name type="scientific">Rhodopseudomonas palustris (strain BisA53)</name>
    <dbReference type="NCBI Taxonomy" id="316055"/>
    <lineage>
        <taxon>Bacteria</taxon>
        <taxon>Pseudomonadati</taxon>
        <taxon>Pseudomonadota</taxon>
        <taxon>Alphaproteobacteria</taxon>
        <taxon>Hyphomicrobiales</taxon>
        <taxon>Nitrobacteraceae</taxon>
        <taxon>Rhodopseudomonas</taxon>
    </lineage>
</organism>
<keyword evidence="6 7" id="KW-0472">Membrane</keyword>
<sequence length="405" mass="44223">MEDATVVEVVTKRGRPLPSAAAWQPRLTSLIAWRNLAHDRVRFAVTLIGIAFSTVLMGTQLGMLLNFLHTTSTLIDHAGADLWITAHGVRTVDLATPMEERRRFQALQVEGVAEAEPYLLGFGFWKKPDGVRETVLVIGIEPDATLGQPWNLEGSFDVRTALLTPDAVIIDRLYANKLGVTAVGQLFEINDRRVRVVGFTSGIRTFTQSPYVFMSLRKARTLSAILSNPEKTITYVPIRLQPGAPIEATRRLLADRLPDVDVLTAEAFAQRSRNYWLFSTGAGITMISSSVLALLVGAVIAAQTLYASTIDRLPEYATLRAMGGPRGYLYAIVIKQALIGGLLGYLLGISIVLVIAAFGRDSTASPEVPWWMVLAIGTVTEAMCVAASLLSLKKVMSIDPVKVFR</sequence>
<reference evidence="10" key="1">
    <citation type="submission" date="2006-09" db="EMBL/GenBank/DDBJ databases">
        <title>Complete sequence of Rhodopseudomonas palustris BisA53.</title>
        <authorList>
            <consortium name="US DOE Joint Genome Institute"/>
            <person name="Copeland A."/>
            <person name="Lucas S."/>
            <person name="Lapidus A."/>
            <person name="Barry K."/>
            <person name="Detter J.C."/>
            <person name="Glavina del Rio T."/>
            <person name="Hammon N."/>
            <person name="Israni S."/>
            <person name="Dalin E."/>
            <person name="Tice H."/>
            <person name="Pitluck S."/>
            <person name="Chain P."/>
            <person name="Malfatti S."/>
            <person name="Shin M."/>
            <person name="Vergez L."/>
            <person name="Schmutz J."/>
            <person name="Larimer F."/>
            <person name="Land M."/>
            <person name="Hauser L."/>
            <person name="Pelletier D.A."/>
            <person name="Kyrpides N."/>
            <person name="Kim E."/>
            <person name="Harwood C.S."/>
            <person name="Oda Y."/>
            <person name="Richardson P."/>
        </authorList>
    </citation>
    <scope>NUCLEOTIDE SEQUENCE [LARGE SCALE GENOMIC DNA]</scope>
    <source>
        <strain evidence="10">BisA53</strain>
    </source>
</reference>
<evidence type="ECO:0000256" key="5">
    <source>
        <dbReference type="ARBA" id="ARBA00022989"/>
    </source>
</evidence>
<feature type="domain" description="MacB-like periplasmic core" evidence="9">
    <location>
        <begin position="44"/>
        <end position="253"/>
    </location>
</feature>
<dbReference type="STRING" id="316055.RPE_3320"/>
<feature type="transmembrane region" description="Helical" evidence="7">
    <location>
        <begin position="43"/>
        <end position="68"/>
    </location>
</feature>
<dbReference type="GO" id="GO:0005886">
    <property type="term" value="C:plasma membrane"/>
    <property type="evidence" value="ECO:0007669"/>
    <property type="project" value="UniProtKB-SubCell"/>
</dbReference>
<evidence type="ECO:0000256" key="7">
    <source>
        <dbReference type="SAM" id="Phobius"/>
    </source>
</evidence>
<dbReference type="OrthoDB" id="9768465at2"/>
<dbReference type="Pfam" id="PF02687">
    <property type="entry name" value="FtsX"/>
    <property type="match status" value="1"/>
</dbReference>
<keyword evidence="2" id="KW-0813">Transport</keyword>
<accession>Q07LD1</accession>
<dbReference type="InterPro" id="IPR003838">
    <property type="entry name" value="ABC3_permease_C"/>
</dbReference>
<protein>
    <submittedName>
        <fullName evidence="10">Uncharacterized protein</fullName>
    </submittedName>
</protein>
<feature type="transmembrane region" description="Helical" evidence="7">
    <location>
        <begin position="328"/>
        <end position="358"/>
    </location>
</feature>
<keyword evidence="5 7" id="KW-1133">Transmembrane helix</keyword>
<feature type="domain" description="ABC3 transporter permease C-terminal" evidence="8">
    <location>
        <begin position="289"/>
        <end position="400"/>
    </location>
</feature>
<dbReference type="EMBL" id="CP000463">
    <property type="protein sequence ID" value="ABJ07253.1"/>
    <property type="molecule type" value="Genomic_DNA"/>
</dbReference>
<dbReference type="AlphaFoldDB" id="Q07LD1"/>
<proteinExistence type="predicted"/>
<feature type="transmembrane region" description="Helical" evidence="7">
    <location>
        <begin position="370"/>
        <end position="392"/>
    </location>
</feature>
<dbReference type="PIRSF" id="PIRSF031773">
    <property type="entry name" value="DevC"/>
    <property type="match status" value="1"/>
</dbReference>
<dbReference type="eggNOG" id="COG0577">
    <property type="taxonomic scope" value="Bacteria"/>
</dbReference>
<dbReference type="KEGG" id="rpe:RPE_3320"/>
<evidence type="ECO:0000259" key="9">
    <source>
        <dbReference type="Pfam" id="PF12704"/>
    </source>
</evidence>
<dbReference type="PANTHER" id="PTHR43738:SF1">
    <property type="entry name" value="HEMIN TRANSPORT SYSTEM PERMEASE PROTEIN HRTB-RELATED"/>
    <property type="match status" value="1"/>
</dbReference>
<evidence type="ECO:0000256" key="3">
    <source>
        <dbReference type="ARBA" id="ARBA00022475"/>
    </source>
</evidence>
<evidence type="ECO:0000256" key="1">
    <source>
        <dbReference type="ARBA" id="ARBA00004651"/>
    </source>
</evidence>
<evidence type="ECO:0000256" key="2">
    <source>
        <dbReference type="ARBA" id="ARBA00022448"/>
    </source>
</evidence>
<dbReference type="InterPro" id="IPR051125">
    <property type="entry name" value="ABC-4/HrtB_transporter"/>
</dbReference>
<dbReference type="InterPro" id="IPR005891">
    <property type="entry name" value="DevC"/>
</dbReference>
<evidence type="ECO:0000256" key="4">
    <source>
        <dbReference type="ARBA" id="ARBA00022692"/>
    </source>
</evidence>
<evidence type="ECO:0000259" key="8">
    <source>
        <dbReference type="Pfam" id="PF02687"/>
    </source>
</evidence>
<keyword evidence="3" id="KW-1003">Cell membrane</keyword>
<feature type="transmembrane region" description="Helical" evidence="7">
    <location>
        <begin position="275"/>
        <end position="307"/>
    </location>
</feature>
<dbReference type="InterPro" id="IPR025857">
    <property type="entry name" value="MacB_PCD"/>
</dbReference>
<dbReference type="PANTHER" id="PTHR43738">
    <property type="entry name" value="ABC TRANSPORTER, MEMBRANE PROTEIN"/>
    <property type="match status" value="1"/>
</dbReference>
<keyword evidence="4 7" id="KW-0812">Transmembrane</keyword>
<gene>
    <name evidence="10" type="ordered locus">RPE_3320</name>
</gene>
<comment type="subcellular location">
    <subcellularLocation>
        <location evidence="1">Cell membrane</location>
        <topology evidence="1">Multi-pass membrane protein</topology>
    </subcellularLocation>
</comment>
<dbReference type="HOGENOM" id="CLU_000604_8_9_5"/>
<evidence type="ECO:0000256" key="6">
    <source>
        <dbReference type="ARBA" id="ARBA00023136"/>
    </source>
</evidence>